<dbReference type="PROSITE" id="PS00530">
    <property type="entry name" value="RNASE_T2_1"/>
    <property type="match status" value="1"/>
</dbReference>
<evidence type="ECO:0000256" key="1">
    <source>
        <dbReference type="ARBA" id="ARBA00007469"/>
    </source>
</evidence>
<sequence length="233" mass="25178">MFSKSTAACAVLALLFALAPAPLSAEPELARKEPTEAPFGPVAKAIGEFDFYVLSLSWSPGFCENDGARARAQCAPGAGKGFVVHGLWPQYERGFPSDCDGPVSPSRMALAHAEGLFPDEGLARHEWRKHGRCSGRSPSDYFADVRRARESVTIPAPFAHPTDAQTFSPLDIQRAFVAANPRLRPGMLAVTCRKGALAEVRLCFSRDLREFRACPEVARQACRAGEIAVPPPL</sequence>
<accession>A0A2D2D5F7</accession>
<dbReference type="InterPro" id="IPR001568">
    <property type="entry name" value="RNase_T2-like"/>
</dbReference>
<feature type="signal peptide" evidence="3">
    <location>
        <begin position="1"/>
        <end position="25"/>
    </location>
</feature>
<evidence type="ECO:0000313" key="5">
    <source>
        <dbReference type="Proteomes" id="UP000230709"/>
    </source>
</evidence>
<name>A0A2D2D5F7_METT3</name>
<proteinExistence type="inferred from homology"/>
<dbReference type="SUPFAM" id="SSF55895">
    <property type="entry name" value="Ribonuclease Rh-like"/>
    <property type="match status" value="1"/>
</dbReference>
<dbReference type="InterPro" id="IPR039378">
    <property type="entry name" value="RNase_T2_prok"/>
</dbReference>
<dbReference type="InterPro" id="IPR018188">
    <property type="entry name" value="RNase_T2_His_AS_1"/>
</dbReference>
<dbReference type="GO" id="GO:0033897">
    <property type="term" value="F:ribonuclease T2 activity"/>
    <property type="evidence" value="ECO:0007669"/>
    <property type="project" value="InterPro"/>
</dbReference>
<comment type="similarity">
    <text evidence="1 2">Belongs to the RNase T2 family.</text>
</comment>
<evidence type="ECO:0000313" key="4">
    <source>
        <dbReference type="EMBL" id="ATQ70192.1"/>
    </source>
</evidence>
<dbReference type="STRING" id="595536.GCA_000178815_00399"/>
<evidence type="ECO:0000256" key="2">
    <source>
        <dbReference type="RuleBase" id="RU004328"/>
    </source>
</evidence>
<gene>
    <name evidence="4" type="ORF">CQW49_02750</name>
</gene>
<dbReference type="PANTHER" id="PTHR11240:SF22">
    <property type="entry name" value="RIBONUCLEASE T2"/>
    <property type="match status" value="1"/>
</dbReference>
<dbReference type="RefSeq" id="WP_003612474.1">
    <property type="nucleotide sequence ID" value="NZ_ADVE02000001.1"/>
</dbReference>
<dbReference type="InterPro" id="IPR033130">
    <property type="entry name" value="RNase_T2_His_AS_2"/>
</dbReference>
<feature type="chain" id="PRO_5013675899" evidence="3">
    <location>
        <begin position="26"/>
        <end position="233"/>
    </location>
</feature>
<dbReference type="PANTHER" id="PTHR11240">
    <property type="entry name" value="RIBONUCLEASE T2"/>
    <property type="match status" value="1"/>
</dbReference>
<dbReference type="AlphaFoldDB" id="A0A2D2D5F7"/>
<keyword evidence="5" id="KW-1185">Reference proteome</keyword>
<keyword evidence="3" id="KW-0732">Signal</keyword>
<dbReference type="PROSITE" id="PS00531">
    <property type="entry name" value="RNASE_T2_2"/>
    <property type="match status" value="1"/>
</dbReference>
<evidence type="ECO:0000256" key="3">
    <source>
        <dbReference type="SAM" id="SignalP"/>
    </source>
</evidence>
<dbReference type="GO" id="GO:0003723">
    <property type="term" value="F:RNA binding"/>
    <property type="evidence" value="ECO:0007669"/>
    <property type="project" value="InterPro"/>
</dbReference>
<dbReference type="Gene3D" id="3.90.730.10">
    <property type="entry name" value="Ribonuclease T2-like"/>
    <property type="match status" value="1"/>
</dbReference>
<dbReference type="Pfam" id="PF00445">
    <property type="entry name" value="Ribonuclease_T2"/>
    <property type="match status" value="1"/>
</dbReference>
<dbReference type="EMBL" id="CP023737">
    <property type="protein sequence ID" value="ATQ70192.1"/>
    <property type="molecule type" value="Genomic_DNA"/>
</dbReference>
<dbReference type="CDD" id="cd01062">
    <property type="entry name" value="RNase_T2_prok"/>
    <property type="match status" value="1"/>
</dbReference>
<dbReference type="GO" id="GO:0006401">
    <property type="term" value="P:RNA catabolic process"/>
    <property type="evidence" value="ECO:0007669"/>
    <property type="project" value="TreeGrafter"/>
</dbReference>
<protein>
    <submittedName>
        <fullName evidence="4">Ribonuclease T</fullName>
    </submittedName>
</protein>
<dbReference type="KEGG" id="mtw:CQW49_02750"/>
<organism evidence="4 5">
    <name type="scientific">Methylosinus trichosporium (strain ATCC 35070 / NCIMB 11131 / UNIQEM 75 / OB3b)</name>
    <dbReference type="NCBI Taxonomy" id="595536"/>
    <lineage>
        <taxon>Bacteria</taxon>
        <taxon>Pseudomonadati</taxon>
        <taxon>Pseudomonadota</taxon>
        <taxon>Alphaproteobacteria</taxon>
        <taxon>Hyphomicrobiales</taxon>
        <taxon>Methylocystaceae</taxon>
        <taxon>Methylosinus</taxon>
    </lineage>
</organism>
<dbReference type="Proteomes" id="UP000230709">
    <property type="component" value="Chromosome"/>
</dbReference>
<reference evidence="5" key="1">
    <citation type="submission" date="2017-10" db="EMBL/GenBank/DDBJ databases">
        <title>Completed PacBio SMRT sequence of Methylosinus trichosporium OB3b reveals presence of a third large plasmid.</title>
        <authorList>
            <person name="Charles T.C."/>
            <person name="Lynch M.D.J."/>
            <person name="Heil J.R."/>
            <person name="Cheng J."/>
        </authorList>
    </citation>
    <scope>NUCLEOTIDE SEQUENCE [LARGE SCALE GENOMIC DNA]</scope>
    <source>
        <strain evidence="5">OB3b</strain>
    </source>
</reference>
<dbReference type="InterPro" id="IPR036430">
    <property type="entry name" value="RNase_T2-like_sf"/>
</dbReference>